<gene>
    <name evidence="3" type="ORF">CHRIB12_LOCUS5979</name>
</gene>
<evidence type="ECO:0000313" key="4">
    <source>
        <dbReference type="Proteomes" id="UP000684084"/>
    </source>
</evidence>
<name>A0A915YYG3_9GLOM</name>
<dbReference type="AlphaFoldDB" id="A0A915YYG3"/>
<dbReference type="Pfam" id="PF01823">
    <property type="entry name" value="MACPF"/>
    <property type="match status" value="1"/>
</dbReference>
<evidence type="ECO:0000313" key="3">
    <source>
        <dbReference type="EMBL" id="CAB5354791.1"/>
    </source>
</evidence>
<dbReference type="Proteomes" id="UP000684084">
    <property type="component" value="Unassembled WGS sequence"/>
</dbReference>
<dbReference type="InterPro" id="IPR020864">
    <property type="entry name" value="MACPF"/>
</dbReference>
<dbReference type="EMBL" id="CAGKOT010000009">
    <property type="protein sequence ID" value="CAB5354791.1"/>
    <property type="molecule type" value="Genomic_DNA"/>
</dbReference>
<dbReference type="InterPro" id="IPR055854">
    <property type="entry name" value="DUF7431"/>
</dbReference>
<evidence type="ECO:0008006" key="5">
    <source>
        <dbReference type="Google" id="ProtNLM"/>
    </source>
</evidence>
<organism evidence="3 4">
    <name type="scientific">Rhizophagus irregularis</name>
    <dbReference type="NCBI Taxonomy" id="588596"/>
    <lineage>
        <taxon>Eukaryota</taxon>
        <taxon>Fungi</taxon>
        <taxon>Fungi incertae sedis</taxon>
        <taxon>Mucoromycota</taxon>
        <taxon>Glomeromycotina</taxon>
        <taxon>Glomeromycetes</taxon>
        <taxon>Glomerales</taxon>
        <taxon>Glomeraceae</taxon>
        <taxon>Rhizophagus</taxon>
    </lineage>
</organism>
<accession>A0A915YYG3</accession>
<feature type="domain" description="MACPF" evidence="1">
    <location>
        <begin position="220"/>
        <end position="350"/>
    </location>
</feature>
<reference evidence="3" key="1">
    <citation type="submission" date="2020-05" db="EMBL/GenBank/DDBJ databases">
        <authorList>
            <person name="Rincon C."/>
            <person name="Sanders R I."/>
            <person name="Robbins C."/>
            <person name="Chaturvedi A."/>
        </authorList>
    </citation>
    <scope>NUCLEOTIDE SEQUENCE</scope>
    <source>
        <strain evidence="3">CHB12</strain>
    </source>
</reference>
<feature type="domain" description="DUF7431" evidence="2">
    <location>
        <begin position="376"/>
        <end position="642"/>
    </location>
</feature>
<proteinExistence type="predicted"/>
<protein>
    <recommendedName>
        <fullName evidence="5">MACPF domain-containing protein</fullName>
    </recommendedName>
</protein>
<comment type="caution">
    <text evidence="3">The sequence shown here is derived from an EMBL/GenBank/DDBJ whole genome shotgun (WGS) entry which is preliminary data.</text>
</comment>
<dbReference type="OrthoDB" id="2406139at2759"/>
<evidence type="ECO:0000259" key="2">
    <source>
        <dbReference type="Pfam" id="PF24209"/>
    </source>
</evidence>
<dbReference type="Pfam" id="PF24209">
    <property type="entry name" value="DUF7431"/>
    <property type="match status" value="1"/>
</dbReference>
<sequence length="701" mass="80932">MKKLIFRNKIAVTIQKCDPDKRAMIRLNPMEKLSNIRVKLKKHSIVMMEITYSFARKTPEINNNGANNEISYWFAEIAREDEEELTLREILEKINDDNILYLVKNSSPDWKFLNKRRKLSYGCKMTFDGIKKANKRAFKMKCCDLTVIGAEGFKKGVIKSKSKEDWMMKKNLFFSADVNVQNFIKLGVSSESLRQNFINNETNLSYRYMEYGKISLNFGKYLKPSSEFNKAVEEAIESQDPKKFKIIIEEFGQFVPTEVILGGRMYFESVDLSTEQTQINSKENTIKVGAGGFMGTKFGRNSNHKKGNSSYCNFSFVSLIGGEQPDGSEDFDKSWVQSLKDYRNWDCIEYRNPVSIFSLLSETLRKRILTSIGKRVLYSNFEDRKYRLIERGGRVFELNIPSNLMNIIHNKDSDCNFFATVVDQENTNDLFNCQILCPSNGKPSVIVHCIQKEFKRCKCHLKIGLMVIGYDTNYNFMISDNDSNVQIDVLKKNFDASSSLQTMFNGDSLENNIPCLGIPVLDKLDSSNNSLIIGHYFFGDAQAANVTGYCTFSYCLRKERYVNLPNFNFYTLTTSKTSYSDAFGKTLIDRRAAFANDSLKFISLNLYSAKKLWKIGKSNNFFLKQDQKQITIYNIECKCKKTLNRTCDICREISNFQRNVKSIECAFFDSEVLENDKNKIESLDKESRFLLVLQNRKETQC</sequence>
<evidence type="ECO:0000259" key="1">
    <source>
        <dbReference type="Pfam" id="PF01823"/>
    </source>
</evidence>
<dbReference type="VEuPathDB" id="FungiDB:RhiirFUN_013331"/>